<comment type="function">
    <text evidence="5">Modulates RecA activity.</text>
</comment>
<dbReference type="Proteomes" id="UP000823982">
    <property type="component" value="Unassembled WGS sequence"/>
</dbReference>
<dbReference type="InterPro" id="IPR053925">
    <property type="entry name" value="RecX_HTH_3rd"/>
</dbReference>
<evidence type="ECO:0000256" key="5">
    <source>
        <dbReference type="HAMAP-Rule" id="MF_01114"/>
    </source>
</evidence>
<comment type="subcellular location">
    <subcellularLocation>
        <location evidence="1 5">Cytoplasm</location>
    </subcellularLocation>
</comment>
<dbReference type="InterPro" id="IPR003783">
    <property type="entry name" value="Regulatory_RecX"/>
</dbReference>
<dbReference type="Pfam" id="PF02631">
    <property type="entry name" value="RecX_HTH2"/>
    <property type="match status" value="1"/>
</dbReference>
<evidence type="ECO:0000256" key="3">
    <source>
        <dbReference type="ARBA" id="ARBA00018111"/>
    </source>
</evidence>
<comment type="caution">
    <text evidence="8">The sequence shown here is derived from an EMBL/GenBank/DDBJ whole genome shotgun (WGS) entry which is preliminary data.</text>
</comment>
<dbReference type="EMBL" id="DVIR01000011">
    <property type="protein sequence ID" value="HIS24022.1"/>
    <property type="molecule type" value="Genomic_DNA"/>
</dbReference>
<evidence type="ECO:0000259" key="6">
    <source>
        <dbReference type="Pfam" id="PF02631"/>
    </source>
</evidence>
<evidence type="ECO:0000256" key="4">
    <source>
        <dbReference type="ARBA" id="ARBA00022490"/>
    </source>
</evidence>
<sequence length="245" mass="27767">MTNLLPPSKAMQDEIFNPDRRTLVISSMEAMPQGKTSRQTVKICFEGYELPLYLSAEVAANYHLGKGMSVPAAAADEMIFENEKSKAMQRALYLLDGRDYSYVEMYTKLSASYADEICAFVMDKLTSGGQINDSRYASALAESLCLKKGYGEYRARLELKRRGIPDEVIDDTLSEYRDNTSERAAAVIRRKYRSCLGDEKGMRRLKAALARLGYSYSDIKNAIRAVLDEMPQEFSDADEYDDYEY</sequence>
<proteinExistence type="inferred from homology"/>
<dbReference type="PANTHER" id="PTHR33602">
    <property type="entry name" value="REGULATORY PROTEIN RECX FAMILY PROTEIN"/>
    <property type="match status" value="1"/>
</dbReference>
<evidence type="ECO:0000313" key="9">
    <source>
        <dbReference type="Proteomes" id="UP000823982"/>
    </source>
</evidence>
<feature type="domain" description="RecX second three-helical" evidence="6">
    <location>
        <begin position="132"/>
        <end position="173"/>
    </location>
</feature>
<dbReference type="InterPro" id="IPR036388">
    <property type="entry name" value="WH-like_DNA-bd_sf"/>
</dbReference>
<evidence type="ECO:0000256" key="2">
    <source>
        <dbReference type="ARBA" id="ARBA00009695"/>
    </source>
</evidence>
<accession>A0A9D1EN70</accession>
<dbReference type="GO" id="GO:0006282">
    <property type="term" value="P:regulation of DNA repair"/>
    <property type="evidence" value="ECO:0007669"/>
    <property type="project" value="UniProtKB-UniRule"/>
</dbReference>
<evidence type="ECO:0000313" key="8">
    <source>
        <dbReference type="EMBL" id="HIS24022.1"/>
    </source>
</evidence>
<comment type="similarity">
    <text evidence="2 5">Belongs to the RecX family.</text>
</comment>
<name>A0A9D1EN70_9FIRM</name>
<gene>
    <name evidence="5" type="primary">recX</name>
    <name evidence="8" type="ORF">IAD01_01255</name>
</gene>
<dbReference type="AlphaFoldDB" id="A0A9D1EN70"/>
<reference evidence="8" key="1">
    <citation type="submission" date="2020-10" db="EMBL/GenBank/DDBJ databases">
        <authorList>
            <person name="Gilroy R."/>
        </authorList>
    </citation>
    <scope>NUCLEOTIDE SEQUENCE</scope>
    <source>
        <strain evidence="8">CHK157-1446</strain>
    </source>
</reference>
<dbReference type="PANTHER" id="PTHR33602:SF1">
    <property type="entry name" value="REGULATORY PROTEIN RECX FAMILY PROTEIN"/>
    <property type="match status" value="1"/>
</dbReference>
<protein>
    <recommendedName>
        <fullName evidence="3 5">Regulatory protein RecX</fullName>
    </recommendedName>
</protein>
<dbReference type="Pfam" id="PF21981">
    <property type="entry name" value="RecX_HTH3"/>
    <property type="match status" value="1"/>
</dbReference>
<feature type="domain" description="RecX third three-helical" evidence="7">
    <location>
        <begin position="182"/>
        <end position="223"/>
    </location>
</feature>
<evidence type="ECO:0000259" key="7">
    <source>
        <dbReference type="Pfam" id="PF21981"/>
    </source>
</evidence>
<dbReference type="InterPro" id="IPR053924">
    <property type="entry name" value="RecX_HTH_2nd"/>
</dbReference>
<dbReference type="HAMAP" id="MF_01114">
    <property type="entry name" value="RecX"/>
    <property type="match status" value="1"/>
</dbReference>
<evidence type="ECO:0000256" key="1">
    <source>
        <dbReference type="ARBA" id="ARBA00004496"/>
    </source>
</evidence>
<organism evidence="8 9">
    <name type="scientific">Candidatus Faeciplasma gallinarum</name>
    <dbReference type="NCBI Taxonomy" id="2840799"/>
    <lineage>
        <taxon>Bacteria</taxon>
        <taxon>Bacillati</taxon>
        <taxon>Bacillota</taxon>
        <taxon>Clostridia</taxon>
        <taxon>Eubacteriales</taxon>
        <taxon>Oscillospiraceae</taxon>
        <taxon>Oscillospiraceae incertae sedis</taxon>
        <taxon>Candidatus Faeciplasma</taxon>
    </lineage>
</organism>
<keyword evidence="4 5" id="KW-0963">Cytoplasm</keyword>
<dbReference type="GO" id="GO:0005737">
    <property type="term" value="C:cytoplasm"/>
    <property type="evidence" value="ECO:0007669"/>
    <property type="project" value="UniProtKB-SubCell"/>
</dbReference>
<reference evidence="8" key="2">
    <citation type="journal article" date="2021" name="PeerJ">
        <title>Extensive microbial diversity within the chicken gut microbiome revealed by metagenomics and culture.</title>
        <authorList>
            <person name="Gilroy R."/>
            <person name="Ravi A."/>
            <person name="Getino M."/>
            <person name="Pursley I."/>
            <person name="Horton D.L."/>
            <person name="Alikhan N.F."/>
            <person name="Baker D."/>
            <person name="Gharbi K."/>
            <person name="Hall N."/>
            <person name="Watson M."/>
            <person name="Adriaenssens E.M."/>
            <person name="Foster-Nyarko E."/>
            <person name="Jarju S."/>
            <person name="Secka A."/>
            <person name="Antonio M."/>
            <person name="Oren A."/>
            <person name="Chaudhuri R.R."/>
            <person name="La Ragione R."/>
            <person name="Hildebrand F."/>
            <person name="Pallen M.J."/>
        </authorList>
    </citation>
    <scope>NUCLEOTIDE SEQUENCE</scope>
    <source>
        <strain evidence="8">CHK157-1446</strain>
    </source>
</reference>
<dbReference type="Gene3D" id="1.10.10.10">
    <property type="entry name" value="Winged helix-like DNA-binding domain superfamily/Winged helix DNA-binding domain"/>
    <property type="match status" value="3"/>
</dbReference>